<accession>A0A7S8F790</accession>
<dbReference type="KEGG" id="qso:IRL76_07155"/>
<reference evidence="3 4" key="1">
    <citation type="submission" date="2020-11" db="EMBL/GenBank/DDBJ databases">
        <title>The genome sequence of Erythrobacter sp. 6D36.</title>
        <authorList>
            <person name="Liu Y."/>
        </authorList>
    </citation>
    <scope>NUCLEOTIDE SEQUENCE [LARGE SCALE GENOMIC DNA]</scope>
    <source>
        <strain evidence="3 4">6D36</strain>
    </source>
</reference>
<feature type="region of interest" description="Disordered" evidence="1">
    <location>
        <begin position="164"/>
        <end position="200"/>
    </location>
</feature>
<dbReference type="AlphaFoldDB" id="A0A7S8F790"/>
<dbReference type="RefSeq" id="WP_200984081.1">
    <property type="nucleotide sequence ID" value="NZ_CP064654.1"/>
</dbReference>
<name>A0A7S8F790_9SPHN</name>
<proteinExistence type="predicted"/>
<feature type="chain" id="PRO_5032968848" evidence="2">
    <location>
        <begin position="22"/>
        <end position="200"/>
    </location>
</feature>
<keyword evidence="4" id="KW-1185">Reference proteome</keyword>
<dbReference type="Proteomes" id="UP000594459">
    <property type="component" value="Chromosome"/>
</dbReference>
<evidence type="ECO:0000313" key="3">
    <source>
        <dbReference type="EMBL" id="QPD00289.1"/>
    </source>
</evidence>
<dbReference type="EMBL" id="CP064654">
    <property type="protein sequence ID" value="QPD00289.1"/>
    <property type="molecule type" value="Genomic_DNA"/>
</dbReference>
<protein>
    <submittedName>
        <fullName evidence="3">Uncharacterized protein</fullName>
    </submittedName>
</protein>
<feature type="signal peptide" evidence="2">
    <location>
        <begin position="1"/>
        <end position="21"/>
    </location>
</feature>
<evidence type="ECO:0000256" key="2">
    <source>
        <dbReference type="SAM" id="SignalP"/>
    </source>
</evidence>
<evidence type="ECO:0000313" key="4">
    <source>
        <dbReference type="Proteomes" id="UP000594459"/>
    </source>
</evidence>
<gene>
    <name evidence="3" type="ORF">IRL76_07155</name>
</gene>
<sequence length="200" mass="21868">MKKLFFAGAAALAFTAIPAAAQDVAVDAEGNVYVLTEVQQSDYDGWPVERQTAYLGWPYGVQEYYWTLTPTQLDGWWVLTDPQRVSVYEMTPDQREIAWTQIAAQMNKSTTAAVATTAAASASTMQPRFVSNAVVQTTPAADTAATGDDLPVCTPKQQDNCINSWEKNKTGNRPLNYWPGRPASEISAERGTLPVNEPTD</sequence>
<evidence type="ECO:0000256" key="1">
    <source>
        <dbReference type="SAM" id="MobiDB-lite"/>
    </source>
</evidence>
<keyword evidence="2" id="KW-0732">Signal</keyword>
<organism evidence="3 4">
    <name type="scientific">Qipengyuania soli</name>
    <dbReference type="NCBI Taxonomy" id="2782568"/>
    <lineage>
        <taxon>Bacteria</taxon>
        <taxon>Pseudomonadati</taxon>
        <taxon>Pseudomonadota</taxon>
        <taxon>Alphaproteobacteria</taxon>
        <taxon>Sphingomonadales</taxon>
        <taxon>Erythrobacteraceae</taxon>
        <taxon>Qipengyuania</taxon>
    </lineage>
</organism>